<feature type="transmembrane region" description="Helical" evidence="6">
    <location>
        <begin position="239"/>
        <end position="255"/>
    </location>
</feature>
<dbReference type="EMBL" id="CP007034">
    <property type="protein sequence ID" value="AHF13246.1"/>
    <property type="molecule type" value="Genomic_DNA"/>
</dbReference>
<dbReference type="GO" id="GO:0016765">
    <property type="term" value="F:transferase activity, transferring alkyl or aryl (other than methyl) groups"/>
    <property type="evidence" value="ECO:0007669"/>
    <property type="project" value="InterPro"/>
</dbReference>
<evidence type="ECO:0000256" key="6">
    <source>
        <dbReference type="SAM" id="Phobius"/>
    </source>
</evidence>
<feature type="transmembrane region" description="Helical" evidence="6">
    <location>
        <begin position="35"/>
        <end position="60"/>
    </location>
</feature>
<dbReference type="Proteomes" id="UP000018901">
    <property type="component" value="Chromosome"/>
</dbReference>
<dbReference type="PATRIC" id="fig|880074.11.peg.2350"/>
<name>W0EW09_9BACT</name>
<keyword evidence="2" id="KW-1003">Cell membrane</keyword>
<reference evidence="7 8" key="1">
    <citation type="submission" date="2013-12" db="EMBL/GenBank/DDBJ databases">
        <authorList>
            <consortium name="DOE Joint Genome Institute"/>
            <person name="Eisen J."/>
            <person name="Huntemann M."/>
            <person name="Han J."/>
            <person name="Chen A."/>
            <person name="Kyrpides N."/>
            <person name="Mavromatis K."/>
            <person name="Markowitz V."/>
            <person name="Palaniappan K."/>
            <person name="Ivanova N."/>
            <person name="Schaumberg A."/>
            <person name="Pati A."/>
            <person name="Liolios K."/>
            <person name="Nordberg H.P."/>
            <person name="Cantor M.N."/>
            <person name="Hua S.X."/>
            <person name="Woyke T."/>
        </authorList>
    </citation>
    <scope>NUCLEOTIDE SEQUENCE [LARGE SCALE GENOMIC DNA]</scope>
    <source>
        <strain evidence="8">DSM 18177</strain>
    </source>
</reference>
<dbReference type="CDD" id="cd13963">
    <property type="entry name" value="PT_UbiA_2"/>
    <property type="match status" value="1"/>
</dbReference>
<keyword evidence="5 6" id="KW-0472">Membrane</keyword>
<evidence type="ECO:0000256" key="2">
    <source>
        <dbReference type="ARBA" id="ARBA00022475"/>
    </source>
</evidence>
<dbReference type="STRING" id="880074.BARVI_11380"/>
<keyword evidence="8" id="KW-1185">Reference proteome</keyword>
<evidence type="ECO:0000256" key="5">
    <source>
        <dbReference type="ARBA" id="ARBA00023136"/>
    </source>
</evidence>
<dbReference type="PANTHER" id="PTHR11048:SF5">
    <property type="entry name" value="DECAPRENYL-PHOSPHATE PHOSPHORIBOSYLTRANSFERASE"/>
    <property type="match status" value="1"/>
</dbReference>
<gene>
    <name evidence="7" type="ORF">BARVI_11380</name>
</gene>
<feature type="transmembrane region" description="Helical" evidence="6">
    <location>
        <begin position="109"/>
        <end position="127"/>
    </location>
</feature>
<feature type="transmembrane region" description="Helical" evidence="6">
    <location>
        <begin position="158"/>
        <end position="179"/>
    </location>
</feature>
<feature type="transmembrane region" description="Helical" evidence="6">
    <location>
        <begin position="81"/>
        <end position="103"/>
    </location>
</feature>
<dbReference type="InterPro" id="IPR000537">
    <property type="entry name" value="UbiA_prenyltransferase"/>
</dbReference>
<organism evidence="7 8">
    <name type="scientific">Barnesiella viscericola DSM 18177</name>
    <dbReference type="NCBI Taxonomy" id="880074"/>
    <lineage>
        <taxon>Bacteria</taxon>
        <taxon>Pseudomonadati</taxon>
        <taxon>Bacteroidota</taxon>
        <taxon>Bacteroidia</taxon>
        <taxon>Bacteroidales</taxon>
        <taxon>Barnesiellaceae</taxon>
        <taxon>Barnesiella</taxon>
    </lineage>
</organism>
<evidence type="ECO:0000313" key="7">
    <source>
        <dbReference type="EMBL" id="AHF13246.1"/>
    </source>
</evidence>
<keyword evidence="4 6" id="KW-1133">Transmembrane helix</keyword>
<feature type="transmembrane region" description="Helical" evidence="6">
    <location>
        <begin position="276"/>
        <end position="293"/>
    </location>
</feature>
<feature type="transmembrane region" description="Helical" evidence="6">
    <location>
        <begin position="206"/>
        <end position="227"/>
    </location>
</feature>
<protein>
    <submittedName>
        <fullName evidence="7">Prenyltransferase UbiA</fullName>
    </submittedName>
</protein>
<evidence type="ECO:0000313" key="8">
    <source>
        <dbReference type="Proteomes" id="UP000018901"/>
    </source>
</evidence>
<dbReference type="GO" id="GO:0009247">
    <property type="term" value="P:glycolipid biosynthetic process"/>
    <property type="evidence" value="ECO:0007669"/>
    <property type="project" value="TreeGrafter"/>
</dbReference>
<dbReference type="InterPro" id="IPR039653">
    <property type="entry name" value="Prenyltransferase"/>
</dbReference>
<keyword evidence="3 6" id="KW-0812">Transmembrane</keyword>
<accession>W0EW09</accession>
<feature type="transmembrane region" description="Helical" evidence="6">
    <location>
        <begin position="134"/>
        <end position="152"/>
    </location>
</feature>
<sequence>MMKDLILLLRPHQWVKNGFVFLPLFFSGQILNIDYLLATVVAFFSFSFVASSIYCFNDIWDVEADRKHAKKRFRPIASGRVSKRAGYGLMIAMVVLSIVLAGCYFRGDVLYRVLGILLFYYVMNIAYCIKLKNFVLVDVFIIAVGFVLRVLLGGVVTGIWVSHWIVLMTFLLALFLAFAKRRDDVVVYEETGVLLRKKVNRYNLEFMNQVITILATIIMVCYIMYTVSEEVVSRMGSPYLYVTSVFVLAGLIRYLQLTIVDVKSGSPTRVLMHDRFIQLCIVAWILSFLIIIYF</sequence>
<dbReference type="InterPro" id="IPR044878">
    <property type="entry name" value="UbiA_sf"/>
</dbReference>
<dbReference type="GO" id="GO:0005886">
    <property type="term" value="C:plasma membrane"/>
    <property type="evidence" value="ECO:0007669"/>
    <property type="project" value="TreeGrafter"/>
</dbReference>
<keyword evidence="7" id="KW-0808">Transferase</keyword>
<dbReference type="Pfam" id="PF01040">
    <property type="entry name" value="UbiA"/>
    <property type="match status" value="1"/>
</dbReference>
<evidence type="ECO:0000256" key="4">
    <source>
        <dbReference type="ARBA" id="ARBA00022989"/>
    </source>
</evidence>
<dbReference type="KEGG" id="bvs:BARVI_11380"/>
<evidence type="ECO:0000256" key="3">
    <source>
        <dbReference type="ARBA" id="ARBA00022692"/>
    </source>
</evidence>
<evidence type="ECO:0000256" key="1">
    <source>
        <dbReference type="ARBA" id="ARBA00004141"/>
    </source>
</evidence>
<dbReference type="HOGENOM" id="CLU_029423_0_1_10"/>
<proteinExistence type="predicted"/>
<dbReference type="Gene3D" id="1.10.357.140">
    <property type="entry name" value="UbiA prenyltransferase"/>
    <property type="match status" value="1"/>
</dbReference>
<dbReference type="PANTHER" id="PTHR11048">
    <property type="entry name" value="PRENYLTRANSFERASES"/>
    <property type="match status" value="1"/>
</dbReference>
<dbReference type="eggNOG" id="COG0382">
    <property type="taxonomic scope" value="Bacteria"/>
</dbReference>
<dbReference type="AlphaFoldDB" id="W0EW09"/>
<comment type="subcellular location">
    <subcellularLocation>
        <location evidence="1">Membrane</location>
        <topology evidence="1">Multi-pass membrane protein</topology>
    </subcellularLocation>
</comment>